<keyword evidence="20" id="KW-1185">Reference proteome</keyword>
<dbReference type="InterPro" id="IPR006084">
    <property type="entry name" value="XPG/Rad2"/>
</dbReference>
<evidence type="ECO:0008006" key="21">
    <source>
        <dbReference type="Google" id="ProtNLM"/>
    </source>
</evidence>
<dbReference type="Gene3D" id="3.40.50.1010">
    <property type="entry name" value="5'-nuclease"/>
    <property type="match status" value="1"/>
</dbReference>
<evidence type="ECO:0000256" key="4">
    <source>
        <dbReference type="ARBA" id="ARBA00022722"/>
    </source>
</evidence>
<feature type="repeat" description="TPR" evidence="15">
    <location>
        <begin position="96"/>
        <end position="129"/>
    </location>
</feature>
<evidence type="ECO:0000256" key="14">
    <source>
        <dbReference type="ARBA" id="ARBA00023242"/>
    </source>
</evidence>
<dbReference type="InterPro" id="IPR037315">
    <property type="entry name" value="EXO1_H3TH"/>
</dbReference>
<dbReference type="FunFam" id="1.10.150.20:FF:000011">
    <property type="entry name" value="exonuclease 1"/>
    <property type="match status" value="1"/>
</dbReference>
<evidence type="ECO:0000256" key="5">
    <source>
        <dbReference type="ARBA" id="ARBA00022723"/>
    </source>
</evidence>
<dbReference type="SUPFAM" id="SSF47807">
    <property type="entry name" value="5' to 3' exonuclease, C-terminal subdomain"/>
    <property type="match status" value="1"/>
</dbReference>
<keyword evidence="10" id="KW-0460">Magnesium</keyword>
<reference evidence="19 20" key="1">
    <citation type="submission" date="2023-03" db="EMBL/GenBank/DDBJ databases">
        <title>Genome sequence of Lichtheimia ornata CBS 291.66.</title>
        <authorList>
            <person name="Mohabir J.T."/>
            <person name="Shea T.P."/>
            <person name="Kurbessoian T."/>
            <person name="Berby B."/>
            <person name="Fontaine J."/>
            <person name="Livny J."/>
            <person name="Gnirke A."/>
            <person name="Stajich J.E."/>
            <person name="Cuomo C.A."/>
        </authorList>
    </citation>
    <scope>NUCLEOTIDE SEQUENCE [LARGE SCALE GENOMIC DNA]</scope>
    <source>
        <strain evidence="19">CBS 291.66</strain>
    </source>
</reference>
<keyword evidence="5" id="KW-0479">Metal-binding</keyword>
<dbReference type="EMBL" id="JARTCD010000039">
    <property type="protein sequence ID" value="KAJ8656548.1"/>
    <property type="molecule type" value="Genomic_DNA"/>
</dbReference>
<feature type="domain" description="XPG-I" evidence="17">
    <location>
        <begin position="142"/>
        <end position="208"/>
    </location>
</feature>
<evidence type="ECO:0000256" key="11">
    <source>
        <dbReference type="ARBA" id="ARBA00022881"/>
    </source>
</evidence>
<evidence type="ECO:0000256" key="10">
    <source>
        <dbReference type="ARBA" id="ARBA00022842"/>
    </source>
</evidence>
<evidence type="ECO:0000256" key="6">
    <source>
        <dbReference type="ARBA" id="ARBA00022759"/>
    </source>
</evidence>
<evidence type="ECO:0000256" key="8">
    <source>
        <dbReference type="ARBA" id="ARBA00022801"/>
    </source>
</evidence>
<dbReference type="PROSITE" id="PS50005">
    <property type="entry name" value="TPR"/>
    <property type="match status" value="1"/>
</dbReference>
<keyword evidence="9" id="KW-0269">Exonuclease</keyword>
<dbReference type="Gene3D" id="1.10.150.20">
    <property type="entry name" value="5' to 3' exonuclease, C-terminal subdomain"/>
    <property type="match status" value="1"/>
</dbReference>
<dbReference type="GO" id="GO:0003677">
    <property type="term" value="F:DNA binding"/>
    <property type="evidence" value="ECO:0007669"/>
    <property type="project" value="UniProtKB-KW"/>
</dbReference>
<dbReference type="InterPro" id="IPR044752">
    <property type="entry name" value="PIN-like_EXO1"/>
</dbReference>
<dbReference type="Pfam" id="PF00867">
    <property type="entry name" value="XPG_I"/>
    <property type="match status" value="1"/>
</dbReference>
<feature type="compositionally biased region" description="Pro residues" evidence="16">
    <location>
        <begin position="508"/>
        <end position="525"/>
    </location>
</feature>
<feature type="compositionally biased region" description="Low complexity" evidence="16">
    <location>
        <begin position="526"/>
        <end position="545"/>
    </location>
</feature>
<dbReference type="Proteomes" id="UP001234581">
    <property type="component" value="Unassembled WGS sequence"/>
</dbReference>
<evidence type="ECO:0000256" key="3">
    <source>
        <dbReference type="ARBA" id="ARBA00010563"/>
    </source>
</evidence>
<gene>
    <name evidence="19" type="ORF">O0I10_007871</name>
</gene>
<dbReference type="GO" id="GO:0006281">
    <property type="term" value="P:DNA repair"/>
    <property type="evidence" value="ECO:0007669"/>
    <property type="project" value="UniProtKB-KW"/>
</dbReference>
<evidence type="ECO:0000256" key="16">
    <source>
        <dbReference type="SAM" id="MobiDB-lite"/>
    </source>
</evidence>
<dbReference type="GO" id="GO:0005634">
    <property type="term" value="C:nucleus"/>
    <property type="evidence" value="ECO:0007669"/>
    <property type="project" value="UniProtKB-SubCell"/>
</dbReference>
<keyword evidence="12" id="KW-0238">DNA-binding</keyword>
<accession>A0AAD7V0R6</accession>
<dbReference type="PRINTS" id="PR00853">
    <property type="entry name" value="XPGRADSUPER"/>
</dbReference>
<dbReference type="InterPro" id="IPR019734">
    <property type="entry name" value="TPR_rpt"/>
</dbReference>
<dbReference type="CDD" id="cd09857">
    <property type="entry name" value="PIN_EXO1"/>
    <property type="match status" value="1"/>
</dbReference>
<dbReference type="InterPro" id="IPR029060">
    <property type="entry name" value="PIN-like_dom_sf"/>
</dbReference>
<evidence type="ECO:0000256" key="7">
    <source>
        <dbReference type="ARBA" id="ARBA00022763"/>
    </source>
</evidence>
<proteinExistence type="inferred from homology"/>
<dbReference type="SMART" id="SM00484">
    <property type="entry name" value="XPGI"/>
    <property type="match status" value="1"/>
</dbReference>
<evidence type="ECO:0000259" key="17">
    <source>
        <dbReference type="SMART" id="SM00484"/>
    </source>
</evidence>
<feature type="domain" description="XPG N-terminal" evidence="18">
    <location>
        <begin position="1"/>
        <end position="99"/>
    </location>
</feature>
<dbReference type="InterPro" id="IPR006085">
    <property type="entry name" value="XPG_DNA_repair_N"/>
</dbReference>
<keyword evidence="14" id="KW-0539">Nucleus</keyword>
<feature type="compositionally biased region" description="Polar residues" evidence="16">
    <location>
        <begin position="410"/>
        <end position="424"/>
    </location>
</feature>
<evidence type="ECO:0000256" key="13">
    <source>
        <dbReference type="ARBA" id="ARBA00023204"/>
    </source>
</evidence>
<dbReference type="GO" id="GO:0046872">
    <property type="term" value="F:metal ion binding"/>
    <property type="evidence" value="ECO:0007669"/>
    <property type="project" value="UniProtKB-KW"/>
</dbReference>
<keyword evidence="15" id="KW-0802">TPR repeat</keyword>
<evidence type="ECO:0000256" key="2">
    <source>
        <dbReference type="ARBA" id="ARBA00004123"/>
    </source>
</evidence>
<evidence type="ECO:0000256" key="9">
    <source>
        <dbReference type="ARBA" id="ARBA00022839"/>
    </source>
</evidence>
<dbReference type="FunFam" id="3.40.50.1010:FF:000002">
    <property type="entry name" value="Exonuclease 1, putative"/>
    <property type="match status" value="1"/>
</dbReference>
<dbReference type="SMART" id="SM00485">
    <property type="entry name" value="XPGN"/>
    <property type="match status" value="1"/>
</dbReference>
<dbReference type="SUPFAM" id="SSF88723">
    <property type="entry name" value="PIN domain-like"/>
    <property type="match status" value="1"/>
</dbReference>
<evidence type="ECO:0000313" key="20">
    <source>
        <dbReference type="Proteomes" id="UP001234581"/>
    </source>
</evidence>
<name>A0AAD7V0R6_9FUNG</name>
<comment type="subcellular location">
    <subcellularLocation>
        <location evidence="2">Nucleus</location>
    </subcellularLocation>
</comment>
<keyword evidence="13" id="KW-0234">DNA repair</keyword>
<dbReference type="CDD" id="cd09908">
    <property type="entry name" value="H3TH_EXO1"/>
    <property type="match status" value="1"/>
</dbReference>
<comment type="caution">
    <text evidence="19">The sequence shown here is derived from an EMBL/GenBank/DDBJ whole genome shotgun (WGS) entry which is preliminary data.</text>
</comment>
<dbReference type="SMART" id="SM00279">
    <property type="entry name" value="HhH2"/>
    <property type="match status" value="1"/>
</dbReference>
<evidence type="ECO:0000256" key="12">
    <source>
        <dbReference type="ARBA" id="ARBA00023125"/>
    </source>
</evidence>
<feature type="compositionally biased region" description="Polar residues" evidence="16">
    <location>
        <begin position="546"/>
        <end position="565"/>
    </location>
</feature>
<keyword evidence="6" id="KW-0255">Endonuclease</keyword>
<keyword evidence="8" id="KW-0378">Hydrolase</keyword>
<comment type="cofactor">
    <cofactor evidence="1">
        <name>Mg(2+)</name>
        <dbReference type="ChEBI" id="CHEBI:18420"/>
    </cofactor>
</comment>
<protein>
    <recommendedName>
        <fullName evidence="21">Exonuclease 1</fullName>
    </recommendedName>
</protein>
<dbReference type="AlphaFoldDB" id="A0AAD7V0R6"/>
<dbReference type="InterPro" id="IPR036279">
    <property type="entry name" value="5-3_exonuclease_C_sf"/>
</dbReference>
<keyword evidence="4" id="KW-0540">Nuclease</keyword>
<dbReference type="GeneID" id="83215278"/>
<dbReference type="RefSeq" id="XP_058341461.1">
    <property type="nucleotide sequence ID" value="XM_058487883.1"/>
</dbReference>
<dbReference type="GO" id="GO:0035312">
    <property type="term" value="F:5'-3' DNA exonuclease activity"/>
    <property type="evidence" value="ECO:0007669"/>
    <property type="project" value="InterPro"/>
</dbReference>
<evidence type="ECO:0000313" key="19">
    <source>
        <dbReference type="EMBL" id="KAJ8656548.1"/>
    </source>
</evidence>
<evidence type="ECO:0000256" key="1">
    <source>
        <dbReference type="ARBA" id="ARBA00001946"/>
    </source>
</evidence>
<comment type="similarity">
    <text evidence="3">Belongs to the XPG/RAD2 endonuclease family. EXO1 subfamily.</text>
</comment>
<dbReference type="InterPro" id="IPR006086">
    <property type="entry name" value="XPG-I_dom"/>
</dbReference>
<feature type="region of interest" description="Disordered" evidence="16">
    <location>
        <begin position="410"/>
        <end position="565"/>
    </location>
</feature>
<dbReference type="PANTHER" id="PTHR11081:SF9">
    <property type="entry name" value="FLAP ENDONUCLEASE 1"/>
    <property type="match status" value="1"/>
</dbReference>
<keyword evidence="11" id="KW-0267">Excision nuclease</keyword>
<evidence type="ECO:0000259" key="18">
    <source>
        <dbReference type="SMART" id="SM00485"/>
    </source>
</evidence>
<keyword evidence="7" id="KW-0227">DNA damage</keyword>
<evidence type="ECO:0000256" key="15">
    <source>
        <dbReference type="PROSITE-ProRule" id="PRU00339"/>
    </source>
</evidence>
<feature type="compositionally biased region" description="Polar residues" evidence="16">
    <location>
        <begin position="433"/>
        <end position="445"/>
    </location>
</feature>
<dbReference type="PANTHER" id="PTHR11081">
    <property type="entry name" value="FLAP ENDONUCLEASE FAMILY MEMBER"/>
    <property type="match status" value="1"/>
</dbReference>
<feature type="region of interest" description="Disordered" evidence="16">
    <location>
        <begin position="333"/>
        <end position="355"/>
    </location>
</feature>
<sequence>MGITGLLPLIKSIHEPTHLEHFAGKTIAVDGNVWLHRGAFACALDLALKQDTKKYIEYFLRQIQLLKVNGVTPYIVFDGNPLPIKSVTVDERRRRREAALSKGKELLASGRRQEAMEYFQKAIEITPRMVQQIVKVLKDKRIAHVIAPYEADAQLTYLINTNKVDAVLTEDSDLLVFGCHTVFFKMNASGHGVMIRRQNLENATEIDMRGWNMTKIRHMCILSGCDYLPSLPGIGLKIAHKLLKNYRTIDGVFRYFRASGKMKDVPDYEEKFQCANDAFLYQFVCDPDTGRYIPLHSPPAGVEPENMKFLGSSDIINNRSSSCADLNMSLDSQQSNDTINSNSNSSLDSSSIKTVSSTTSNKDIRKYFDQSNKENIPPWAVLPDNKPIRETNNITARDIFKVFNTKAATATTSSHNSQLSLASNTHKKPSPFLKTNNRISLGDKSNNSERSNRVSLGDKSNNLERNNRMSLGDKSNHSSASSLQKRKKGAMSALGSIDMNRIPDDDSIPPPSSKRRSSPPPPPSQSSPSPLSSSSPSLTTKTTSSRNTSEQQRPIITASSFLFSS</sequence>
<dbReference type="GO" id="GO:0017108">
    <property type="term" value="F:5'-flap endonuclease activity"/>
    <property type="evidence" value="ECO:0007669"/>
    <property type="project" value="TreeGrafter"/>
</dbReference>
<dbReference type="InterPro" id="IPR008918">
    <property type="entry name" value="HhH2"/>
</dbReference>
<organism evidence="19 20">
    <name type="scientific">Lichtheimia ornata</name>
    <dbReference type="NCBI Taxonomy" id="688661"/>
    <lineage>
        <taxon>Eukaryota</taxon>
        <taxon>Fungi</taxon>
        <taxon>Fungi incertae sedis</taxon>
        <taxon>Mucoromycota</taxon>
        <taxon>Mucoromycotina</taxon>
        <taxon>Mucoromycetes</taxon>
        <taxon>Mucorales</taxon>
        <taxon>Lichtheimiaceae</taxon>
        <taxon>Lichtheimia</taxon>
    </lineage>
</organism>
<dbReference type="Pfam" id="PF00752">
    <property type="entry name" value="XPG_N"/>
    <property type="match status" value="1"/>
</dbReference>